<name>A0AAD1Y1I5_EUPCR</name>
<organism evidence="1 2">
    <name type="scientific">Euplotes crassus</name>
    <dbReference type="NCBI Taxonomy" id="5936"/>
    <lineage>
        <taxon>Eukaryota</taxon>
        <taxon>Sar</taxon>
        <taxon>Alveolata</taxon>
        <taxon>Ciliophora</taxon>
        <taxon>Intramacronucleata</taxon>
        <taxon>Spirotrichea</taxon>
        <taxon>Hypotrichia</taxon>
        <taxon>Euplotida</taxon>
        <taxon>Euplotidae</taxon>
        <taxon>Moneuplotes</taxon>
    </lineage>
</organism>
<evidence type="ECO:0000313" key="1">
    <source>
        <dbReference type="EMBL" id="CAI2382953.1"/>
    </source>
</evidence>
<sequence length="219" mass="24687">MNDSANNEMAYNFSNTQAIPLMMYQSAPMMATTSMGFVVPTFIPQMPISLDSFCLCDTPFASSPIQGALEESKKASTGGRRLKKDKYFSLFKEKADELCKSLYEDIYQSGRLSVESTYVRMGSKPAQSQNIKNPNNRSKYIGVAKNASKWQTLVCTKKDKIFLGNYETEQEAAKVVDFYSILVKGARAKVNQDYKVGDVKHMVEDFIHNGYNFNSMNFL</sequence>
<gene>
    <name evidence="1" type="ORF">ECRASSUSDP1_LOCUS24444</name>
</gene>
<dbReference type="InterPro" id="IPR036955">
    <property type="entry name" value="AP2/ERF_dom_sf"/>
</dbReference>
<comment type="caution">
    <text evidence="1">The sequence shown here is derived from an EMBL/GenBank/DDBJ whole genome shotgun (WGS) entry which is preliminary data.</text>
</comment>
<protein>
    <recommendedName>
        <fullName evidence="3">AP2/ERF domain-containing protein</fullName>
    </recommendedName>
</protein>
<dbReference type="InterPro" id="IPR016177">
    <property type="entry name" value="DNA-bd_dom_sf"/>
</dbReference>
<proteinExistence type="predicted"/>
<keyword evidence="2" id="KW-1185">Reference proteome</keyword>
<evidence type="ECO:0008006" key="3">
    <source>
        <dbReference type="Google" id="ProtNLM"/>
    </source>
</evidence>
<reference evidence="1" key="1">
    <citation type="submission" date="2023-07" db="EMBL/GenBank/DDBJ databases">
        <authorList>
            <consortium name="AG Swart"/>
            <person name="Singh M."/>
            <person name="Singh A."/>
            <person name="Seah K."/>
            <person name="Emmerich C."/>
        </authorList>
    </citation>
    <scope>NUCLEOTIDE SEQUENCE</scope>
    <source>
        <strain evidence="1">DP1</strain>
    </source>
</reference>
<accession>A0AAD1Y1I5</accession>
<dbReference type="Gene3D" id="3.30.730.10">
    <property type="entry name" value="AP2/ERF domain"/>
    <property type="match status" value="1"/>
</dbReference>
<dbReference type="EMBL" id="CAMPGE010025171">
    <property type="protein sequence ID" value="CAI2382953.1"/>
    <property type="molecule type" value="Genomic_DNA"/>
</dbReference>
<dbReference type="Proteomes" id="UP001295684">
    <property type="component" value="Unassembled WGS sequence"/>
</dbReference>
<dbReference type="GO" id="GO:0003677">
    <property type="term" value="F:DNA binding"/>
    <property type="evidence" value="ECO:0007669"/>
    <property type="project" value="InterPro"/>
</dbReference>
<dbReference type="SUPFAM" id="SSF54171">
    <property type="entry name" value="DNA-binding domain"/>
    <property type="match status" value="1"/>
</dbReference>
<evidence type="ECO:0000313" key="2">
    <source>
        <dbReference type="Proteomes" id="UP001295684"/>
    </source>
</evidence>
<dbReference type="GO" id="GO:0003700">
    <property type="term" value="F:DNA-binding transcription factor activity"/>
    <property type="evidence" value="ECO:0007669"/>
    <property type="project" value="InterPro"/>
</dbReference>
<dbReference type="AlphaFoldDB" id="A0AAD1Y1I5"/>